<evidence type="ECO:0000259" key="7">
    <source>
        <dbReference type="PROSITE" id="PS51742"/>
    </source>
</evidence>
<comment type="function">
    <text evidence="5">Transcription factor that specifically binds AT-rich DNA sequences related to the nuclear matrix attachment regions (MARs).</text>
</comment>
<dbReference type="InterPro" id="IPR014476">
    <property type="entry name" value="AHL15-29"/>
</dbReference>
<dbReference type="PANTHER" id="PTHR31100">
    <property type="entry name" value="AT-HOOK MOTIF NUCLEAR-LOCALIZED PROTEIN 15"/>
    <property type="match status" value="1"/>
</dbReference>
<accession>A0A4P1RT51</accession>
<dbReference type="KEGG" id="lang:109325735"/>
<reference evidence="8 9" key="1">
    <citation type="journal article" date="2017" name="Plant Biotechnol. J.">
        <title>A comprehensive draft genome sequence for lupin (Lupinus angustifolius), an emerging health food: insights into plant-microbe interactions and legume evolution.</title>
        <authorList>
            <person name="Hane J.K."/>
            <person name="Ming Y."/>
            <person name="Kamphuis L.G."/>
            <person name="Nelson M.N."/>
            <person name="Garg G."/>
            <person name="Atkins C.A."/>
            <person name="Bayer P.E."/>
            <person name="Bravo A."/>
            <person name="Bringans S."/>
            <person name="Cannon S."/>
            <person name="Edwards D."/>
            <person name="Foley R."/>
            <person name="Gao L.L."/>
            <person name="Harrison M.J."/>
            <person name="Huang W."/>
            <person name="Hurgobin B."/>
            <person name="Li S."/>
            <person name="Liu C.W."/>
            <person name="McGrath A."/>
            <person name="Morahan G."/>
            <person name="Murray J."/>
            <person name="Weller J."/>
            <person name="Jian J."/>
            <person name="Singh K.B."/>
        </authorList>
    </citation>
    <scope>NUCLEOTIDE SEQUENCE [LARGE SCALE GENOMIC DNA]</scope>
    <source>
        <strain evidence="9">cv. Tanjil</strain>
        <tissue evidence="8">Whole plant</tissue>
    </source>
</reference>
<evidence type="ECO:0000313" key="8">
    <source>
        <dbReference type="EMBL" id="OIW17497.1"/>
    </source>
</evidence>
<dbReference type="PANTHER" id="PTHR31100:SF15">
    <property type="entry name" value="AT-HOOK MOTIF NUCLEAR-LOCALIZED PROTEIN 24-RELATED"/>
    <property type="match status" value="1"/>
</dbReference>
<dbReference type="GO" id="GO:0003680">
    <property type="term" value="F:minor groove of adenine-thymine-rich DNA binding"/>
    <property type="evidence" value="ECO:0007669"/>
    <property type="project" value="UniProtKB-UniRule"/>
</dbReference>
<dbReference type="AlphaFoldDB" id="A0A4P1RT51"/>
<evidence type="ECO:0000256" key="1">
    <source>
        <dbReference type="ARBA" id="ARBA00023015"/>
    </source>
</evidence>
<dbReference type="Proteomes" id="UP000188354">
    <property type="component" value="Chromosome LG02"/>
</dbReference>
<gene>
    <name evidence="8" type="ORF">TanjilG_22609</name>
</gene>
<protein>
    <recommendedName>
        <fullName evidence="5">AT-hook motif nuclear-localized protein</fullName>
    </recommendedName>
</protein>
<dbReference type="STRING" id="3871.A0A4P1RT51"/>
<evidence type="ECO:0000256" key="6">
    <source>
        <dbReference type="SAM" id="MobiDB-lite"/>
    </source>
</evidence>
<keyword evidence="1 5" id="KW-0805">Transcription regulation</keyword>
<dbReference type="InterPro" id="IPR005175">
    <property type="entry name" value="PPC_dom"/>
</dbReference>
<evidence type="ECO:0000256" key="4">
    <source>
        <dbReference type="ARBA" id="ARBA00023242"/>
    </source>
</evidence>
<name>A0A4P1RT51_LUPAN</name>
<keyword evidence="2 5" id="KW-0238">DNA-binding</keyword>
<evidence type="ECO:0000313" key="9">
    <source>
        <dbReference type="Proteomes" id="UP000188354"/>
    </source>
</evidence>
<keyword evidence="9" id="KW-1185">Reference proteome</keyword>
<feature type="compositionally biased region" description="Basic and acidic residues" evidence="6">
    <location>
        <begin position="8"/>
        <end position="29"/>
    </location>
</feature>
<dbReference type="CDD" id="cd11378">
    <property type="entry name" value="DUF296"/>
    <property type="match status" value="1"/>
</dbReference>
<feature type="region of interest" description="Disordered" evidence="6">
    <location>
        <begin position="1"/>
        <end position="46"/>
    </location>
</feature>
<dbReference type="Pfam" id="PF03479">
    <property type="entry name" value="PCC"/>
    <property type="match status" value="1"/>
</dbReference>
<sequence length="213" mass="22263">MADTTNNGKDKNTEGHGKGNDNNPKEKLAMTRVPRGRPLGSKNKPKQPIVVAAENIDNVFKTHFLEFASGVNIAESLLNFSITHQMGLCVLSANGAVTNITLRKTPGAIMLLNGRFDIISMNGSFLPLGPTPTSWLNVLLASGDKGGMIGGSVVGSLIASGPVIVMVGSFGSAIYERLPLPSEENGEEEFSGGDPMLGLCGNCGQNPCGPLNL</sequence>
<evidence type="ECO:0000256" key="3">
    <source>
        <dbReference type="ARBA" id="ARBA00023163"/>
    </source>
</evidence>
<evidence type="ECO:0000256" key="2">
    <source>
        <dbReference type="ARBA" id="ARBA00023125"/>
    </source>
</evidence>
<dbReference type="EMBL" id="CM007362">
    <property type="protein sequence ID" value="OIW17497.1"/>
    <property type="molecule type" value="Genomic_DNA"/>
</dbReference>
<evidence type="ECO:0000256" key="5">
    <source>
        <dbReference type="PIRNR" id="PIRNR016021"/>
    </source>
</evidence>
<dbReference type="GO" id="GO:0010228">
    <property type="term" value="P:vegetative to reproductive phase transition of meristem"/>
    <property type="evidence" value="ECO:0007669"/>
    <property type="project" value="TreeGrafter"/>
</dbReference>
<dbReference type="PIRSF" id="PIRSF016021">
    <property type="entry name" value="ESCAROLA"/>
    <property type="match status" value="1"/>
</dbReference>
<keyword evidence="4 5" id="KW-0539">Nucleus</keyword>
<proteinExistence type="predicted"/>
<dbReference type="GO" id="GO:0003700">
    <property type="term" value="F:DNA-binding transcription factor activity"/>
    <property type="evidence" value="ECO:0007669"/>
    <property type="project" value="TreeGrafter"/>
</dbReference>
<comment type="subcellular location">
    <subcellularLocation>
        <location evidence="5">Nucleus</location>
    </subcellularLocation>
</comment>
<dbReference type="Gene3D" id="3.30.1330.80">
    <property type="entry name" value="Hypothetical protein, similar to alpha- acetolactate decarboxylase, domain 2"/>
    <property type="match status" value="1"/>
</dbReference>
<feature type="domain" description="PPC" evidence="7">
    <location>
        <begin position="57"/>
        <end position="193"/>
    </location>
</feature>
<keyword evidence="3 5" id="KW-0804">Transcription</keyword>
<organism evidence="8 9">
    <name type="scientific">Lupinus angustifolius</name>
    <name type="common">Narrow-leaved blue lupine</name>
    <dbReference type="NCBI Taxonomy" id="3871"/>
    <lineage>
        <taxon>Eukaryota</taxon>
        <taxon>Viridiplantae</taxon>
        <taxon>Streptophyta</taxon>
        <taxon>Embryophyta</taxon>
        <taxon>Tracheophyta</taxon>
        <taxon>Spermatophyta</taxon>
        <taxon>Magnoliopsida</taxon>
        <taxon>eudicotyledons</taxon>
        <taxon>Gunneridae</taxon>
        <taxon>Pentapetalae</taxon>
        <taxon>rosids</taxon>
        <taxon>fabids</taxon>
        <taxon>Fabales</taxon>
        <taxon>Fabaceae</taxon>
        <taxon>Papilionoideae</taxon>
        <taxon>50 kb inversion clade</taxon>
        <taxon>genistoids sensu lato</taxon>
        <taxon>core genistoids</taxon>
        <taxon>Genisteae</taxon>
        <taxon>Lupinus</taxon>
    </lineage>
</organism>
<dbReference type="PROSITE" id="PS51742">
    <property type="entry name" value="PPC"/>
    <property type="match status" value="1"/>
</dbReference>
<dbReference type="GO" id="GO:0005634">
    <property type="term" value="C:nucleus"/>
    <property type="evidence" value="ECO:0007669"/>
    <property type="project" value="UniProtKB-SubCell"/>
</dbReference>
<dbReference type="Gramene" id="OIW17497">
    <property type="protein sequence ID" value="OIW17497"/>
    <property type="gene ID" value="TanjilG_22609"/>
</dbReference>
<dbReference type="SUPFAM" id="SSF117856">
    <property type="entry name" value="AF0104/ALDC/Ptd012-like"/>
    <property type="match status" value="1"/>
</dbReference>
<dbReference type="OrthoDB" id="1712967at2759"/>